<comment type="caution">
    <text evidence="5">The sequence shown here is derived from an EMBL/GenBank/DDBJ whole genome shotgun (WGS) entry which is preliminary data.</text>
</comment>
<proteinExistence type="predicted"/>
<dbReference type="InterPro" id="IPR036641">
    <property type="entry name" value="HPT_dom_sf"/>
</dbReference>
<dbReference type="InterPro" id="IPR037522">
    <property type="entry name" value="HD_GYP_dom"/>
</dbReference>
<accession>A0ABS8G9R5</accession>
<evidence type="ECO:0000256" key="2">
    <source>
        <dbReference type="PROSITE-ProRule" id="PRU00110"/>
    </source>
</evidence>
<dbReference type="Gene3D" id="1.20.120.160">
    <property type="entry name" value="HPT domain"/>
    <property type="match status" value="1"/>
</dbReference>
<name>A0ABS8G9R5_9ALTE</name>
<reference evidence="5 6" key="1">
    <citation type="submission" date="2021-10" db="EMBL/GenBank/DDBJ databases">
        <title>Draft genome of Aestuariibacter halophilus JC2043.</title>
        <authorList>
            <person name="Emsley S.A."/>
            <person name="Pfannmuller K.M."/>
            <person name="Ushijima B."/>
            <person name="Saw J.H."/>
            <person name="Videau P."/>
        </authorList>
    </citation>
    <scope>NUCLEOTIDE SEQUENCE [LARGE SCALE GENOMIC DNA]</scope>
    <source>
        <strain evidence="5 6">JC2043</strain>
    </source>
</reference>
<dbReference type="InterPro" id="IPR008207">
    <property type="entry name" value="Sig_transdc_His_kin_Hpt_dom"/>
</dbReference>
<dbReference type="SMART" id="SM00073">
    <property type="entry name" value="HPT"/>
    <property type="match status" value="1"/>
</dbReference>
<feature type="domain" description="HD-GYP" evidence="4">
    <location>
        <begin position="188"/>
        <end position="385"/>
    </location>
</feature>
<dbReference type="Gene3D" id="1.10.3210.10">
    <property type="entry name" value="Hypothetical protein af1432"/>
    <property type="match status" value="1"/>
</dbReference>
<dbReference type="SUPFAM" id="SSF47226">
    <property type="entry name" value="Histidine-containing phosphotransfer domain, HPT domain"/>
    <property type="match status" value="1"/>
</dbReference>
<dbReference type="CDD" id="cd00088">
    <property type="entry name" value="HPT"/>
    <property type="match status" value="1"/>
</dbReference>
<dbReference type="Pfam" id="PF13487">
    <property type="entry name" value="HD_5"/>
    <property type="match status" value="1"/>
</dbReference>
<dbReference type="PROSITE" id="PS51832">
    <property type="entry name" value="HD_GYP"/>
    <property type="match status" value="1"/>
</dbReference>
<organism evidence="5 6">
    <name type="scientific">Fluctibacter halophilus</name>
    <dbReference type="NCBI Taxonomy" id="226011"/>
    <lineage>
        <taxon>Bacteria</taxon>
        <taxon>Pseudomonadati</taxon>
        <taxon>Pseudomonadota</taxon>
        <taxon>Gammaproteobacteria</taxon>
        <taxon>Alteromonadales</taxon>
        <taxon>Alteromonadaceae</taxon>
        <taxon>Fluctibacter</taxon>
    </lineage>
</organism>
<dbReference type="Pfam" id="PF01627">
    <property type="entry name" value="Hpt"/>
    <property type="match status" value="1"/>
</dbReference>
<evidence type="ECO:0000313" key="5">
    <source>
        <dbReference type="EMBL" id="MCC2617327.1"/>
    </source>
</evidence>
<gene>
    <name evidence="5" type="ORF">LJ739_13825</name>
</gene>
<evidence type="ECO:0000313" key="6">
    <source>
        <dbReference type="Proteomes" id="UP001520878"/>
    </source>
</evidence>
<protein>
    <submittedName>
        <fullName evidence="5">HD domain-containing protein</fullName>
    </submittedName>
</protein>
<keyword evidence="6" id="KW-1185">Reference proteome</keyword>
<feature type="domain" description="HPt" evidence="3">
    <location>
        <begin position="6"/>
        <end position="113"/>
    </location>
</feature>
<sequence>MQTFRHEDLDDDILNDLLEEINELYEASEQTLIELELRPQDNELQRALFRSVHTIKGDLGLVSFTPMIPLLQHVEDLLDFLRKGQIQYTSTMSDLVLLTMDRVKLFVESCIKSGEAQYDEALYTQLVTHISRITPENVSQHEKLLAEAVLLLDPKLDQTPQASAQDIVADAKASRTVTLANTGIPKGISKEKQIDVLFFRELMKPIERRSMYWEGRGDRIAKLAFYINQLAGSPIDEDQLAVACYVHDFGMAFMPLKVLHKRGKLDDQEFNLMRSHVYKSARLLEHLDQWNDARKIVMQHHERIDGSGYPLGLKDADICDGAKLLAILDTFDALTHERAHTGHVKRPKKRAVVEINKVAEGQFCPQWMRHFNHGMAALLTAGPQS</sequence>
<evidence type="ECO:0000259" key="4">
    <source>
        <dbReference type="PROSITE" id="PS51832"/>
    </source>
</evidence>
<keyword evidence="1" id="KW-0902">Two-component regulatory system</keyword>
<dbReference type="PANTHER" id="PTHR43155:SF2">
    <property type="entry name" value="CYCLIC DI-GMP PHOSPHODIESTERASE PA4108"/>
    <property type="match status" value="1"/>
</dbReference>
<dbReference type="PANTHER" id="PTHR43155">
    <property type="entry name" value="CYCLIC DI-GMP PHOSPHODIESTERASE PA4108-RELATED"/>
    <property type="match status" value="1"/>
</dbReference>
<dbReference type="CDD" id="cd00077">
    <property type="entry name" value="HDc"/>
    <property type="match status" value="1"/>
</dbReference>
<dbReference type="EMBL" id="JAJEWP010000004">
    <property type="protein sequence ID" value="MCC2617327.1"/>
    <property type="molecule type" value="Genomic_DNA"/>
</dbReference>
<feature type="modified residue" description="Phosphohistidine" evidence="2">
    <location>
        <position position="53"/>
    </location>
</feature>
<dbReference type="SUPFAM" id="SSF109604">
    <property type="entry name" value="HD-domain/PDEase-like"/>
    <property type="match status" value="1"/>
</dbReference>
<dbReference type="Proteomes" id="UP001520878">
    <property type="component" value="Unassembled WGS sequence"/>
</dbReference>
<evidence type="ECO:0000259" key="3">
    <source>
        <dbReference type="PROSITE" id="PS50894"/>
    </source>
</evidence>
<dbReference type="RefSeq" id="WP_229161377.1">
    <property type="nucleotide sequence ID" value="NZ_JAJEWP010000004.1"/>
</dbReference>
<dbReference type="PROSITE" id="PS50894">
    <property type="entry name" value="HPT"/>
    <property type="match status" value="1"/>
</dbReference>
<keyword evidence="2" id="KW-0597">Phosphoprotein</keyword>
<dbReference type="InterPro" id="IPR003607">
    <property type="entry name" value="HD/PDEase_dom"/>
</dbReference>
<evidence type="ECO:0000256" key="1">
    <source>
        <dbReference type="ARBA" id="ARBA00023012"/>
    </source>
</evidence>